<feature type="non-terminal residue" evidence="1">
    <location>
        <position position="187"/>
    </location>
</feature>
<evidence type="ECO:0000313" key="2">
    <source>
        <dbReference type="Proteomes" id="UP000275408"/>
    </source>
</evidence>
<dbReference type="AlphaFoldDB" id="A0A3M6TRF2"/>
<protein>
    <submittedName>
        <fullName evidence="1">Uncharacterized protein</fullName>
    </submittedName>
</protein>
<comment type="caution">
    <text evidence="1">The sequence shown here is derived from an EMBL/GenBank/DDBJ whole genome shotgun (WGS) entry which is preliminary data.</text>
</comment>
<dbReference type="PANTHER" id="PTHR33776:SF3">
    <property type="entry name" value="PHD-TYPE DOMAIN-CONTAINING PROTEIN"/>
    <property type="match status" value="1"/>
</dbReference>
<gene>
    <name evidence="1" type="ORF">pdam_00017564</name>
</gene>
<organism evidence="1 2">
    <name type="scientific">Pocillopora damicornis</name>
    <name type="common">Cauliflower coral</name>
    <name type="synonym">Millepora damicornis</name>
    <dbReference type="NCBI Taxonomy" id="46731"/>
    <lineage>
        <taxon>Eukaryota</taxon>
        <taxon>Metazoa</taxon>
        <taxon>Cnidaria</taxon>
        <taxon>Anthozoa</taxon>
        <taxon>Hexacorallia</taxon>
        <taxon>Scleractinia</taxon>
        <taxon>Astrocoeniina</taxon>
        <taxon>Pocilloporidae</taxon>
        <taxon>Pocillopora</taxon>
    </lineage>
</organism>
<dbReference type="PANTHER" id="PTHR33776">
    <property type="entry name" value="ENDO/EXONUCLEASE/PHOSPHATASE DOMAIN-CONTAINING PROTEIN"/>
    <property type="match status" value="1"/>
</dbReference>
<proteinExistence type="predicted"/>
<reference evidence="1 2" key="1">
    <citation type="journal article" date="2018" name="Sci. Rep.">
        <title>Comparative analysis of the Pocillopora damicornis genome highlights role of immune system in coral evolution.</title>
        <authorList>
            <person name="Cunning R."/>
            <person name="Bay R.A."/>
            <person name="Gillette P."/>
            <person name="Baker A.C."/>
            <person name="Traylor-Knowles N."/>
        </authorList>
    </citation>
    <scope>NUCLEOTIDE SEQUENCE [LARGE SCALE GENOMIC DNA]</scope>
    <source>
        <strain evidence="1">RSMAS</strain>
        <tissue evidence="1">Whole animal</tissue>
    </source>
</reference>
<dbReference type="EMBL" id="RCHS01003083">
    <property type="protein sequence ID" value="RMX43972.1"/>
    <property type="molecule type" value="Genomic_DNA"/>
</dbReference>
<accession>A0A3M6TRF2</accession>
<sequence length="187" mass="21390">DLFVKTETLLSDNDPVICDAIASPGFELFSCPKRARESESTPLLLFFLHSFIGTSFEFSDYPVYNKSSRLRLVITYRRPYSKNQSSSPGFKLFSFPKSTREDGDFLEPIILSRDPLFFTGDFDIRVDDHNHMTACHFFDLLELILLNRRASESTHELGHVLDLIIIRGVQITLSVVNVCLTSCFRII</sequence>
<keyword evidence="2" id="KW-1185">Reference proteome</keyword>
<evidence type="ECO:0000313" key="1">
    <source>
        <dbReference type="EMBL" id="RMX43972.1"/>
    </source>
</evidence>
<feature type="non-terminal residue" evidence="1">
    <location>
        <position position="1"/>
    </location>
</feature>
<dbReference type="Proteomes" id="UP000275408">
    <property type="component" value="Unassembled WGS sequence"/>
</dbReference>
<name>A0A3M6TRF2_POCDA</name>